<keyword evidence="3 5" id="KW-0472">Membrane</keyword>
<dbReference type="AlphaFoldDB" id="A0A956M3J7"/>
<evidence type="ECO:0008006" key="8">
    <source>
        <dbReference type="Google" id="ProtNLM"/>
    </source>
</evidence>
<feature type="transmembrane region" description="Helical" evidence="5">
    <location>
        <begin position="115"/>
        <end position="136"/>
    </location>
</feature>
<dbReference type="InterPro" id="IPR050256">
    <property type="entry name" value="Glycosyltransferase_2"/>
</dbReference>
<feature type="compositionally biased region" description="Basic and acidic residues" evidence="4">
    <location>
        <begin position="158"/>
        <end position="168"/>
    </location>
</feature>
<reference evidence="6" key="1">
    <citation type="submission" date="2020-04" db="EMBL/GenBank/DDBJ databases">
        <authorList>
            <person name="Zhang T."/>
        </authorList>
    </citation>
    <scope>NUCLEOTIDE SEQUENCE</scope>
    <source>
        <strain evidence="6">HKST-UBA01</strain>
    </source>
</reference>
<evidence type="ECO:0000256" key="3">
    <source>
        <dbReference type="ARBA" id="ARBA00023136"/>
    </source>
</evidence>
<evidence type="ECO:0000313" key="7">
    <source>
        <dbReference type="Proteomes" id="UP000697710"/>
    </source>
</evidence>
<organism evidence="6 7">
    <name type="scientific">Eiseniibacteriota bacterium</name>
    <dbReference type="NCBI Taxonomy" id="2212470"/>
    <lineage>
        <taxon>Bacteria</taxon>
        <taxon>Candidatus Eiseniibacteriota</taxon>
    </lineage>
</organism>
<sequence length="168" mass="18609">DLNWIKGFRREVIDTIHLRSDWHRYVVVLAAGKGFRVKEIRTNYYPRHSGTSKFGRKRILRGLLDLIVVKFEMSFRDKPMLLFGSWGLALLGLGVVLGLALVGQKLLTGTGSRPLLFLDMLIVMVGVQLLGLGFVAEQIASLREALRGRTGGGPTPAERGEVPPEGRS</sequence>
<dbReference type="PANTHER" id="PTHR48090:SF3">
    <property type="entry name" value="UNDECAPRENYL-PHOSPHATE 4-DEOXY-4-FORMAMIDO-L-ARABINOSE TRANSFERASE"/>
    <property type="match status" value="1"/>
</dbReference>
<dbReference type="EMBL" id="JAGQHR010001111">
    <property type="protein sequence ID" value="MCA9730328.1"/>
    <property type="molecule type" value="Genomic_DNA"/>
</dbReference>
<evidence type="ECO:0000256" key="4">
    <source>
        <dbReference type="SAM" id="MobiDB-lite"/>
    </source>
</evidence>
<dbReference type="GO" id="GO:0005886">
    <property type="term" value="C:plasma membrane"/>
    <property type="evidence" value="ECO:0007669"/>
    <property type="project" value="TreeGrafter"/>
</dbReference>
<reference evidence="6" key="2">
    <citation type="journal article" date="2021" name="Microbiome">
        <title>Successional dynamics and alternative stable states in a saline activated sludge microbial community over 9 years.</title>
        <authorList>
            <person name="Wang Y."/>
            <person name="Ye J."/>
            <person name="Ju F."/>
            <person name="Liu L."/>
            <person name="Boyd J.A."/>
            <person name="Deng Y."/>
            <person name="Parks D.H."/>
            <person name="Jiang X."/>
            <person name="Yin X."/>
            <person name="Woodcroft B.J."/>
            <person name="Tyson G.W."/>
            <person name="Hugenholtz P."/>
            <person name="Polz M.F."/>
            <person name="Zhang T."/>
        </authorList>
    </citation>
    <scope>NUCLEOTIDE SEQUENCE</scope>
    <source>
        <strain evidence="6">HKST-UBA01</strain>
    </source>
</reference>
<evidence type="ECO:0000256" key="2">
    <source>
        <dbReference type="ARBA" id="ARBA00022989"/>
    </source>
</evidence>
<feature type="transmembrane region" description="Helical" evidence="5">
    <location>
        <begin position="80"/>
        <end position="103"/>
    </location>
</feature>
<name>A0A956M3J7_UNCEI</name>
<gene>
    <name evidence="6" type="ORF">KC729_21785</name>
</gene>
<keyword evidence="2 5" id="KW-1133">Transmembrane helix</keyword>
<keyword evidence="1 5" id="KW-0812">Transmembrane</keyword>
<feature type="region of interest" description="Disordered" evidence="4">
    <location>
        <begin position="147"/>
        <end position="168"/>
    </location>
</feature>
<evidence type="ECO:0000256" key="5">
    <source>
        <dbReference type="SAM" id="Phobius"/>
    </source>
</evidence>
<accession>A0A956M3J7</accession>
<protein>
    <recommendedName>
        <fullName evidence="8">Glycosyltransferase</fullName>
    </recommendedName>
</protein>
<proteinExistence type="predicted"/>
<dbReference type="Proteomes" id="UP000697710">
    <property type="component" value="Unassembled WGS sequence"/>
</dbReference>
<dbReference type="PANTHER" id="PTHR48090">
    <property type="entry name" value="UNDECAPRENYL-PHOSPHATE 4-DEOXY-4-FORMAMIDO-L-ARABINOSE TRANSFERASE-RELATED"/>
    <property type="match status" value="1"/>
</dbReference>
<evidence type="ECO:0000256" key="1">
    <source>
        <dbReference type="ARBA" id="ARBA00022692"/>
    </source>
</evidence>
<feature type="non-terminal residue" evidence="6">
    <location>
        <position position="1"/>
    </location>
</feature>
<evidence type="ECO:0000313" key="6">
    <source>
        <dbReference type="EMBL" id="MCA9730328.1"/>
    </source>
</evidence>
<comment type="caution">
    <text evidence="6">The sequence shown here is derived from an EMBL/GenBank/DDBJ whole genome shotgun (WGS) entry which is preliminary data.</text>
</comment>